<keyword evidence="3" id="KW-1185">Reference proteome</keyword>
<dbReference type="Proteomes" id="UP000187203">
    <property type="component" value="Unassembled WGS sequence"/>
</dbReference>
<evidence type="ECO:0000256" key="1">
    <source>
        <dbReference type="SAM" id="MobiDB-lite"/>
    </source>
</evidence>
<name>A0A1R3KQ91_9ROSI</name>
<accession>A0A1R3KQ91</accession>
<reference evidence="3" key="1">
    <citation type="submission" date="2013-09" db="EMBL/GenBank/DDBJ databases">
        <title>Corchorus olitorius genome sequencing.</title>
        <authorList>
            <person name="Alam M."/>
            <person name="Haque M.S."/>
            <person name="Islam M.S."/>
            <person name="Emdad E.M."/>
            <person name="Islam M.M."/>
            <person name="Ahmed B."/>
            <person name="Halim A."/>
            <person name="Hossen Q.M.M."/>
            <person name="Hossain M.Z."/>
            <person name="Ahmed R."/>
            <person name="Khan M.M."/>
            <person name="Islam R."/>
            <person name="Rashid M.M."/>
            <person name="Khan S.A."/>
            <person name="Rahman M.S."/>
            <person name="Alam M."/>
            <person name="Yahiya A.S."/>
            <person name="Khan M.S."/>
            <person name="Azam M.S."/>
            <person name="Haque T."/>
            <person name="Lashkar M.Z.H."/>
            <person name="Akhand A.I."/>
            <person name="Morshed G."/>
            <person name="Roy S."/>
            <person name="Uddin K.S."/>
            <person name="Rabeya T."/>
            <person name="Hossain A.S."/>
            <person name="Chowdhury A."/>
            <person name="Snigdha A.R."/>
            <person name="Mortoza M.S."/>
            <person name="Matin S.A."/>
            <person name="Hoque S.M.E."/>
            <person name="Islam M.K."/>
            <person name="Roy D.K."/>
            <person name="Haider R."/>
            <person name="Moosa M.M."/>
            <person name="Elias S.M."/>
            <person name="Hasan A.M."/>
            <person name="Jahan S."/>
            <person name="Shafiuddin M."/>
            <person name="Mahmood N."/>
            <person name="Shommy N.S."/>
        </authorList>
    </citation>
    <scope>NUCLEOTIDE SEQUENCE [LARGE SCALE GENOMIC DNA]</scope>
    <source>
        <strain evidence="3">cv. O-4</strain>
    </source>
</reference>
<evidence type="ECO:0000313" key="3">
    <source>
        <dbReference type="Proteomes" id="UP000187203"/>
    </source>
</evidence>
<feature type="region of interest" description="Disordered" evidence="1">
    <location>
        <begin position="1"/>
        <end position="20"/>
    </location>
</feature>
<comment type="caution">
    <text evidence="2">The sequence shown here is derived from an EMBL/GenBank/DDBJ whole genome shotgun (WGS) entry which is preliminary data.</text>
</comment>
<sequence>MEEEAVAGSSSEKADKRQYAAHGWPVAVKGDCLDLQENAPTAS</sequence>
<protein>
    <submittedName>
        <fullName evidence="2">Uncharacterized protein</fullName>
    </submittedName>
</protein>
<gene>
    <name evidence="2" type="ORF">COLO4_05644</name>
</gene>
<dbReference type="AlphaFoldDB" id="A0A1R3KQ91"/>
<dbReference type="EMBL" id="AWUE01012395">
    <property type="protein sequence ID" value="OMP09266.1"/>
    <property type="molecule type" value="Genomic_DNA"/>
</dbReference>
<organism evidence="2 3">
    <name type="scientific">Corchorus olitorius</name>
    <dbReference type="NCBI Taxonomy" id="93759"/>
    <lineage>
        <taxon>Eukaryota</taxon>
        <taxon>Viridiplantae</taxon>
        <taxon>Streptophyta</taxon>
        <taxon>Embryophyta</taxon>
        <taxon>Tracheophyta</taxon>
        <taxon>Spermatophyta</taxon>
        <taxon>Magnoliopsida</taxon>
        <taxon>eudicotyledons</taxon>
        <taxon>Gunneridae</taxon>
        <taxon>Pentapetalae</taxon>
        <taxon>rosids</taxon>
        <taxon>malvids</taxon>
        <taxon>Malvales</taxon>
        <taxon>Malvaceae</taxon>
        <taxon>Grewioideae</taxon>
        <taxon>Apeibeae</taxon>
        <taxon>Corchorus</taxon>
    </lineage>
</organism>
<proteinExistence type="predicted"/>
<evidence type="ECO:0000313" key="2">
    <source>
        <dbReference type="EMBL" id="OMP09266.1"/>
    </source>
</evidence>